<keyword evidence="2" id="KW-1185">Reference proteome</keyword>
<dbReference type="RefSeq" id="WP_233731395.1">
    <property type="nucleotide sequence ID" value="NZ_JAJVCN010000004.1"/>
</dbReference>
<evidence type="ECO:0000313" key="2">
    <source>
        <dbReference type="Proteomes" id="UP001521150"/>
    </source>
</evidence>
<dbReference type="Proteomes" id="UP001521150">
    <property type="component" value="Unassembled WGS sequence"/>
</dbReference>
<dbReference type="EMBL" id="JAJVCN010000004">
    <property type="protein sequence ID" value="MCE7009893.1"/>
    <property type="molecule type" value="Genomic_DNA"/>
</dbReference>
<comment type="caution">
    <text evidence="1">The sequence shown here is derived from an EMBL/GenBank/DDBJ whole genome shotgun (WGS) entry which is preliminary data.</text>
</comment>
<proteinExistence type="predicted"/>
<accession>A0ABS8ZQ61</accession>
<reference evidence="1 2" key="1">
    <citation type="submission" date="2021-12" db="EMBL/GenBank/DDBJ databases">
        <title>Genome sequence of Kibdelosporangium philippinense ATCC 49844.</title>
        <authorList>
            <person name="Fedorov E.A."/>
            <person name="Omeragic M."/>
            <person name="Shalygina K.F."/>
            <person name="Maclea K.S."/>
        </authorList>
    </citation>
    <scope>NUCLEOTIDE SEQUENCE [LARGE SCALE GENOMIC DNA]</scope>
    <source>
        <strain evidence="1 2">ATCC 49844</strain>
    </source>
</reference>
<name>A0ABS8ZQ61_9PSEU</name>
<organism evidence="1 2">
    <name type="scientific">Kibdelosporangium philippinense</name>
    <dbReference type="NCBI Taxonomy" id="211113"/>
    <lineage>
        <taxon>Bacteria</taxon>
        <taxon>Bacillati</taxon>
        <taxon>Actinomycetota</taxon>
        <taxon>Actinomycetes</taxon>
        <taxon>Pseudonocardiales</taxon>
        <taxon>Pseudonocardiaceae</taxon>
        <taxon>Kibdelosporangium</taxon>
    </lineage>
</organism>
<evidence type="ECO:0000313" key="1">
    <source>
        <dbReference type="EMBL" id="MCE7009893.1"/>
    </source>
</evidence>
<sequence>MSLGSKIVRFEQDHERGVHTIVLADGREVSEPSEQSFDPRLGIRSTVYEVASRTLILHLVEGRYVTVEVGHGRDDQSRAARHVVYLDQCHWVSLARCLHSPEKLNETERHAAATVIGWARNKQIILPLSSAHTSEIGSARPTYRATLIPLMLELSSGWQMRCPLQVRRDELTAMFRARQRGTSADSSRASSVFTLEPGALFDKYEPVTSSLPNALADLHRRLTWVTALYSALLDEEPVDATVAMEMADRWATSFHELSQQLRDNLTAREHSREVVLVRVLMDMRDDVVWAALAAGTLFVRIV</sequence>
<gene>
    <name evidence="1" type="ORF">LWC34_44880</name>
</gene>
<protein>
    <submittedName>
        <fullName evidence="1">Uncharacterized protein</fullName>
    </submittedName>
</protein>